<feature type="binding site" evidence="4">
    <location>
        <position position="31"/>
    </location>
    <ligand>
        <name>Mg(2+)</name>
        <dbReference type="ChEBI" id="CHEBI:18420"/>
    </ligand>
</feature>
<sequence>MGQWLASAFKSLVGKQEVRILMVGLDAAGKTTILYK</sequence>
<dbReference type="OrthoDB" id="2011769at2759"/>
<name>C9ZZD5_TRYB9</name>
<feature type="non-terminal residue" evidence="5">
    <location>
        <position position="36"/>
    </location>
</feature>
<keyword evidence="4" id="KW-0460">Magnesium</keyword>
<protein>
    <submittedName>
        <fullName evidence="5">ADP-ribosylation factor, putative</fullName>
    </submittedName>
</protein>
<feature type="binding site" evidence="3">
    <location>
        <begin position="24"/>
        <end position="31"/>
    </location>
    <ligand>
        <name>GTP</name>
        <dbReference type="ChEBI" id="CHEBI:37565"/>
    </ligand>
</feature>
<evidence type="ECO:0000256" key="2">
    <source>
        <dbReference type="ARBA" id="ARBA00023134"/>
    </source>
</evidence>
<dbReference type="RefSeq" id="XP_011777050.1">
    <property type="nucleotide sequence ID" value="XM_011778748.1"/>
</dbReference>
<dbReference type="GeneID" id="23860920"/>
<dbReference type="AlphaFoldDB" id="C9ZZD5"/>
<proteinExistence type="predicted"/>
<dbReference type="KEGG" id="tbg:TbgDal_IX8600"/>
<dbReference type="InterPro" id="IPR027417">
    <property type="entry name" value="P-loop_NTPase"/>
</dbReference>
<dbReference type="VEuPathDB" id="TriTrypDB:Tbg972.9.8600"/>
<keyword evidence="2 3" id="KW-0342">GTP-binding</keyword>
<evidence type="ECO:0000256" key="3">
    <source>
        <dbReference type="PIRSR" id="PIRSR606689-1"/>
    </source>
</evidence>
<organism evidence="5 6">
    <name type="scientific">Trypanosoma brucei gambiense (strain MHOM/CI/86/DAL972)</name>
    <dbReference type="NCBI Taxonomy" id="679716"/>
    <lineage>
        <taxon>Eukaryota</taxon>
        <taxon>Discoba</taxon>
        <taxon>Euglenozoa</taxon>
        <taxon>Kinetoplastea</taxon>
        <taxon>Metakinetoplastina</taxon>
        <taxon>Trypanosomatida</taxon>
        <taxon>Trypanosomatidae</taxon>
        <taxon>Trypanosoma</taxon>
    </lineage>
</organism>
<dbReference type="Proteomes" id="UP000002316">
    <property type="component" value="Chromosome 9"/>
</dbReference>
<dbReference type="SUPFAM" id="SSF52540">
    <property type="entry name" value="P-loop containing nucleoside triphosphate hydrolases"/>
    <property type="match status" value="1"/>
</dbReference>
<reference evidence="6" key="1">
    <citation type="journal article" date="2010" name="PLoS Negl. Trop. Dis.">
        <title>The genome sequence of Trypanosoma brucei gambiense, causative agent of chronic human african trypanosomiasis.</title>
        <authorList>
            <person name="Jackson A.P."/>
            <person name="Sanders M."/>
            <person name="Berry A."/>
            <person name="McQuillan J."/>
            <person name="Aslett M.A."/>
            <person name="Quail M.A."/>
            <person name="Chukualim B."/>
            <person name="Capewell P."/>
            <person name="MacLeod A."/>
            <person name="Melville S.E."/>
            <person name="Gibson W."/>
            <person name="Barry J.D."/>
            <person name="Berriman M."/>
            <person name="Hertz-Fowler C."/>
        </authorList>
    </citation>
    <scope>NUCLEOTIDE SEQUENCE [LARGE SCALE GENOMIC DNA]</scope>
    <source>
        <strain evidence="6">MHOM/CI/86/DAL972</strain>
    </source>
</reference>
<evidence type="ECO:0000256" key="4">
    <source>
        <dbReference type="PIRSR" id="PIRSR606689-2"/>
    </source>
</evidence>
<evidence type="ECO:0000313" key="6">
    <source>
        <dbReference type="Proteomes" id="UP000002316"/>
    </source>
</evidence>
<dbReference type="GO" id="GO:0005525">
    <property type="term" value="F:GTP binding"/>
    <property type="evidence" value="ECO:0007669"/>
    <property type="project" value="UniProtKB-KW"/>
</dbReference>
<dbReference type="GO" id="GO:0046872">
    <property type="term" value="F:metal ion binding"/>
    <property type="evidence" value="ECO:0007669"/>
    <property type="project" value="UniProtKB-KW"/>
</dbReference>
<dbReference type="InterPro" id="IPR006689">
    <property type="entry name" value="Small_GTPase_ARF/SAR"/>
</dbReference>
<dbReference type="Gene3D" id="3.40.50.300">
    <property type="entry name" value="P-loop containing nucleotide triphosphate hydrolases"/>
    <property type="match status" value="1"/>
</dbReference>
<dbReference type="EMBL" id="FN554972">
    <property type="protein sequence ID" value="CBH14784.1"/>
    <property type="molecule type" value="Genomic_DNA"/>
</dbReference>
<evidence type="ECO:0000313" key="5">
    <source>
        <dbReference type="EMBL" id="CBH14784.1"/>
    </source>
</evidence>
<accession>C9ZZD5</accession>
<keyword evidence="1 3" id="KW-0547">Nucleotide-binding</keyword>
<keyword evidence="4" id="KW-0479">Metal-binding</keyword>
<dbReference type="Pfam" id="PF00025">
    <property type="entry name" value="Arf"/>
    <property type="match status" value="1"/>
</dbReference>
<evidence type="ECO:0000256" key="1">
    <source>
        <dbReference type="ARBA" id="ARBA00022741"/>
    </source>
</evidence>
<dbReference type="GO" id="GO:0003924">
    <property type="term" value="F:GTPase activity"/>
    <property type="evidence" value="ECO:0007669"/>
    <property type="project" value="InterPro"/>
</dbReference>
<gene>
    <name evidence="5" type="ORF">TbgDal_IX8600</name>
</gene>